<organism evidence="3">
    <name type="scientific">Streptococcus thermophilus</name>
    <dbReference type="NCBI Taxonomy" id="1308"/>
    <lineage>
        <taxon>Bacteria</taxon>
        <taxon>Bacillati</taxon>
        <taxon>Bacillota</taxon>
        <taxon>Bacilli</taxon>
        <taxon>Lactobacillales</taxon>
        <taxon>Streptococcaceae</taxon>
        <taxon>Streptococcus</taxon>
    </lineage>
</organism>
<dbReference type="GO" id="GO:0016787">
    <property type="term" value="F:hydrolase activity"/>
    <property type="evidence" value="ECO:0007669"/>
    <property type="project" value="UniProtKB-KW"/>
</dbReference>
<dbReference type="AlphaFoldDB" id="D7UP06"/>
<evidence type="ECO:0000313" key="3">
    <source>
        <dbReference type="EMBL" id="BAJ10682.1"/>
    </source>
</evidence>
<dbReference type="PANTHER" id="PTHR45766:SF6">
    <property type="entry name" value="SWI_SNF-RELATED MATRIX-ASSOCIATED ACTIN-DEPENDENT REGULATOR OF CHROMATIN SUBFAMILY A-LIKE PROTEIN 1"/>
    <property type="match status" value="1"/>
</dbReference>
<dbReference type="SUPFAM" id="SSF52540">
    <property type="entry name" value="P-loop containing nucleoside triphosphate hydrolases"/>
    <property type="match status" value="1"/>
</dbReference>
<evidence type="ECO:0000256" key="2">
    <source>
        <dbReference type="SAM" id="Coils"/>
    </source>
</evidence>
<sequence length="349" mass="40422">MLMASTEKGGTGLNVQSRMKAVHHLDVPWRPSDIVQRNGRLIRQGNMHQEVDIYHYITKGSFDNYLWQTQENKLKYITQIMTSKDPVRSAEDIDEQTMTASDFKALATGNPYLKLKMELENELTVLDNQKRAFHRTKDEYRHTISYCEQNLPVLEKRLSQYDRDIAQSLATKSQDFIMRFDNQMMDNRAEAGDYLRKLITYNRSETKEVRTLATFRGFELKMATRSLSEPLPDMVSLTISGSNQYSVSLDLKSDVGTIQRITNAIDHILEDQEKTEEMVNNLKDKLSVARVEVEKVFPKEEDYQLVKAKYDILAPLVEQEAEIEEIDASLAKFNEMSQPQQNQQLSLDF</sequence>
<keyword evidence="2" id="KW-0175">Coiled coil</keyword>
<proteinExistence type="predicted"/>
<reference evidence="3" key="1">
    <citation type="journal article" date="2009" name="J. Appl. Microbiol.">
        <title>A unique lantibiotic, thermophilin 1277, containing a disulfide bridge and two thioether bridges.</title>
        <authorList>
            <person name="Kabuki T."/>
            <person name="Uenishi H."/>
            <person name="Seto Y."/>
            <person name="Yoshioka T."/>
            <person name="Nakajima H."/>
        </authorList>
    </citation>
    <scope>NUCLEOTIDE SEQUENCE</scope>
    <source>
        <strain evidence="3">SBT 1277</strain>
    </source>
</reference>
<feature type="coiled-coil region" evidence="2">
    <location>
        <begin position="265"/>
        <end position="292"/>
    </location>
</feature>
<accession>D7UP06</accession>
<dbReference type="Gene3D" id="3.40.50.300">
    <property type="entry name" value="P-loop containing nucleotide triphosphate hydrolases"/>
    <property type="match status" value="1"/>
</dbReference>
<keyword evidence="1" id="KW-0378">Hydrolase</keyword>
<evidence type="ECO:0000256" key="1">
    <source>
        <dbReference type="ARBA" id="ARBA00022801"/>
    </source>
</evidence>
<evidence type="ECO:0008006" key="4">
    <source>
        <dbReference type="Google" id="ProtNLM"/>
    </source>
</evidence>
<name>D7UP06_STRTR</name>
<dbReference type="PANTHER" id="PTHR45766">
    <property type="entry name" value="DNA ANNEALING HELICASE AND ENDONUCLEASE ZRANB3 FAMILY MEMBER"/>
    <property type="match status" value="1"/>
</dbReference>
<protein>
    <recommendedName>
        <fullName evidence="4">SNF2 family protein</fullName>
    </recommendedName>
</protein>
<dbReference type="InterPro" id="IPR027417">
    <property type="entry name" value="P-loop_NTPase"/>
</dbReference>
<dbReference type="EMBL" id="AB434921">
    <property type="protein sequence ID" value="BAJ10682.1"/>
    <property type="molecule type" value="Genomic_DNA"/>
</dbReference>